<evidence type="ECO:0000313" key="1">
    <source>
        <dbReference type="EMBL" id="JAH71639.1"/>
    </source>
</evidence>
<reference evidence="1" key="1">
    <citation type="submission" date="2014-11" db="EMBL/GenBank/DDBJ databases">
        <authorList>
            <person name="Amaro Gonzalez C."/>
        </authorList>
    </citation>
    <scope>NUCLEOTIDE SEQUENCE</scope>
</reference>
<dbReference type="AlphaFoldDB" id="A0A0E9V0H4"/>
<name>A0A0E9V0H4_ANGAN</name>
<accession>A0A0E9V0H4</accession>
<reference evidence="1" key="2">
    <citation type="journal article" date="2015" name="Fish Shellfish Immunol.">
        <title>Early steps in the European eel (Anguilla anguilla)-Vibrio vulnificus interaction in the gills: Role of the RtxA13 toxin.</title>
        <authorList>
            <person name="Callol A."/>
            <person name="Pajuelo D."/>
            <person name="Ebbesson L."/>
            <person name="Teles M."/>
            <person name="MacKenzie S."/>
            <person name="Amaro C."/>
        </authorList>
    </citation>
    <scope>NUCLEOTIDE SEQUENCE</scope>
</reference>
<protein>
    <submittedName>
        <fullName evidence="1">Uncharacterized protein</fullName>
    </submittedName>
</protein>
<proteinExistence type="predicted"/>
<organism evidence="1">
    <name type="scientific">Anguilla anguilla</name>
    <name type="common">European freshwater eel</name>
    <name type="synonym">Muraena anguilla</name>
    <dbReference type="NCBI Taxonomy" id="7936"/>
    <lineage>
        <taxon>Eukaryota</taxon>
        <taxon>Metazoa</taxon>
        <taxon>Chordata</taxon>
        <taxon>Craniata</taxon>
        <taxon>Vertebrata</taxon>
        <taxon>Euteleostomi</taxon>
        <taxon>Actinopterygii</taxon>
        <taxon>Neopterygii</taxon>
        <taxon>Teleostei</taxon>
        <taxon>Anguilliformes</taxon>
        <taxon>Anguillidae</taxon>
        <taxon>Anguilla</taxon>
    </lineage>
</organism>
<dbReference type="EMBL" id="GBXM01036938">
    <property type="protein sequence ID" value="JAH71639.1"/>
    <property type="molecule type" value="Transcribed_RNA"/>
</dbReference>
<sequence length="67" mass="6792">MLLTRADCTAGHFSKAIPVKCLCSRVTAAVPYLGIEPATSTSLHSSNRDSVLPSCCRGGRNAGGGGA</sequence>